<reference evidence="9" key="1">
    <citation type="journal article" date="2019" name="Int. J. Syst. Evol. Microbiol.">
        <title>The Global Catalogue of Microorganisms (GCM) 10K type strain sequencing project: providing services to taxonomists for standard genome sequencing and annotation.</title>
        <authorList>
            <consortium name="The Broad Institute Genomics Platform"/>
            <consortium name="The Broad Institute Genome Sequencing Center for Infectious Disease"/>
            <person name="Wu L."/>
            <person name="Ma J."/>
        </authorList>
    </citation>
    <scope>NUCLEOTIDE SEQUENCE [LARGE SCALE GENOMIC DNA]</scope>
    <source>
        <strain evidence="9">CGMCC 4.7645</strain>
    </source>
</reference>
<comment type="caution">
    <text evidence="8">The sequence shown here is derived from an EMBL/GenBank/DDBJ whole genome shotgun (WGS) entry which is preliminary data.</text>
</comment>
<dbReference type="Gene3D" id="1.10.150.130">
    <property type="match status" value="1"/>
</dbReference>
<sequence>MDVRQGHDPHTTAKEFTMPWAEQTGDNTWRVRYRRDDGTIGSLAGFPDETAANIYIADMAADQRKGTWIDPTAGQITVAAWTPDWLESLDIDQRTEENYRSFLNKHIRPRWGTTALADITNLKVRTWEKQLRASGLAKTTVDSIIKCFSLTLSDAAAEKLIAANPIQARRRGRRRRTQRTPRKIWAEPAEVLQIADQVALKYGAGGAVLVVTAAWTGARWGELVGLQRHNLHLYDDNTGHLIVDPDIGALHEPNTGVPFLGPPKTEESARTITLPPFLVRLLRTHLTTHDHPHVFVTPNKELHRRSNFARRAFRPAADGNANIANPQIRLRAVKPGLKFHGLRHSHKTWMIDDGVPEIAQALRLGHVLADKVQETYSHVARAVEQRLLDALQTRWDKATADNTTPPEQTVWRDAV</sequence>
<dbReference type="PANTHER" id="PTHR30629:SF2">
    <property type="entry name" value="PROPHAGE INTEGRASE INTS-RELATED"/>
    <property type="match status" value="1"/>
</dbReference>
<dbReference type="PROSITE" id="PS51900">
    <property type="entry name" value="CB"/>
    <property type="match status" value="1"/>
</dbReference>
<evidence type="ECO:0000256" key="2">
    <source>
        <dbReference type="ARBA" id="ARBA00022908"/>
    </source>
</evidence>
<dbReference type="InterPro" id="IPR013762">
    <property type="entry name" value="Integrase-like_cat_sf"/>
</dbReference>
<dbReference type="InterPro" id="IPR044068">
    <property type="entry name" value="CB"/>
</dbReference>
<protein>
    <submittedName>
        <fullName evidence="8">Tyrosine-type recombinase/integrase</fullName>
    </submittedName>
</protein>
<keyword evidence="4" id="KW-0233">DNA recombination</keyword>
<organism evidence="8 9">
    <name type="scientific">Amycolatopsis pigmentata</name>
    <dbReference type="NCBI Taxonomy" id="450801"/>
    <lineage>
        <taxon>Bacteria</taxon>
        <taxon>Bacillati</taxon>
        <taxon>Actinomycetota</taxon>
        <taxon>Actinomycetes</taxon>
        <taxon>Pseudonocardiales</taxon>
        <taxon>Pseudonocardiaceae</taxon>
        <taxon>Amycolatopsis</taxon>
    </lineage>
</organism>
<keyword evidence="3 5" id="KW-0238">DNA-binding</keyword>
<evidence type="ECO:0000259" key="6">
    <source>
        <dbReference type="PROSITE" id="PS51898"/>
    </source>
</evidence>
<dbReference type="RefSeq" id="WP_378268421.1">
    <property type="nucleotide sequence ID" value="NZ_JBHUKR010000018.1"/>
</dbReference>
<accession>A0ABW5FZV3</accession>
<evidence type="ECO:0000256" key="3">
    <source>
        <dbReference type="ARBA" id="ARBA00023125"/>
    </source>
</evidence>
<gene>
    <name evidence="8" type="ORF">ACFSXZ_29070</name>
</gene>
<evidence type="ECO:0000313" key="9">
    <source>
        <dbReference type="Proteomes" id="UP001597417"/>
    </source>
</evidence>
<dbReference type="InterPro" id="IPR050808">
    <property type="entry name" value="Phage_Integrase"/>
</dbReference>
<keyword evidence="9" id="KW-1185">Reference proteome</keyword>
<dbReference type="PROSITE" id="PS51898">
    <property type="entry name" value="TYR_RECOMBINASE"/>
    <property type="match status" value="1"/>
</dbReference>
<evidence type="ECO:0000256" key="1">
    <source>
        <dbReference type="ARBA" id="ARBA00008857"/>
    </source>
</evidence>
<dbReference type="Pfam" id="PF00589">
    <property type="entry name" value="Phage_integrase"/>
    <property type="match status" value="1"/>
</dbReference>
<evidence type="ECO:0000256" key="5">
    <source>
        <dbReference type="PROSITE-ProRule" id="PRU01248"/>
    </source>
</evidence>
<dbReference type="InterPro" id="IPR002104">
    <property type="entry name" value="Integrase_catalytic"/>
</dbReference>
<evidence type="ECO:0000256" key="4">
    <source>
        <dbReference type="ARBA" id="ARBA00023172"/>
    </source>
</evidence>
<comment type="similarity">
    <text evidence="1">Belongs to the 'phage' integrase family.</text>
</comment>
<feature type="domain" description="Core-binding (CB)" evidence="7">
    <location>
        <begin position="76"/>
        <end position="156"/>
    </location>
</feature>
<dbReference type="EMBL" id="JBHUKR010000018">
    <property type="protein sequence ID" value="MFD2420391.1"/>
    <property type="molecule type" value="Genomic_DNA"/>
</dbReference>
<dbReference type="Proteomes" id="UP001597417">
    <property type="component" value="Unassembled WGS sequence"/>
</dbReference>
<feature type="domain" description="Tyr recombinase" evidence="6">
    <location>
        <begin position="179"/>
        <end position="392"/>
    </location>
</feature>
<dbReference type="InterPro" id="IPR011010">
    <property type="entry name" value="DNA_brk_join_enz"/>
</dbReference>
<proteinExistence type="inferred from homology"/>
<dbReference type="PANTHER" id="PTHR30629">
    <property type="entry name" value="PROPHAGE INTEGRASE"/>
    <property type="match status" value="1"/>
</dbReference>
<dbReference type="Gene3D" id="1.10.443.10">
    <property type="entry name" value="Intergrase catalytic core"/>
    <property type="match status" value="1"/>
</dbReference>
<keyword evidence="2" id="KW-0229">DNA integration</keyword>
<evidence type="ECO:0000259" key="7">
    <source>
        <dbReference type="PROSITE" id="PS51900"/>
    </source>
</evidence>
<name>A0ABW5FZV3_9PSEU</name>
<dbReference type="SUPFAM" id="SSF56349">
    <property type="entry name" value="DNA breaking-rejoining enzymes"/>
    <property type="match status" value="1"/>
</dbReference>
<dbReference type="InterPro" id="IPR010998">
    <property type="entry name" value="Integrase_recombinase_N"/>
</dbReference>
<evidence type="ECO:0000313" key="8">
    <source>
        <dbReference type="EMBL" id="MFD2420391.1"/>
    </source>
</evidence>